<evidence type="ECO:0000256" key="2">
    <source>
        <dbReference type="ARBA" id="ARBA00007248"/>
    </source>
</evidence>
<comment type="subcellular location">
    <subcellularLocation>
        <location evidence="1">Cell outer membrane</location>
    </subcellularLocation>
</comment>
<dbReference type="PROSITE" id="PS51257">
    <property type="entry name" value="PROKAR_LIPOPROTEIN"/>
    <property type="match status" value="1"/>
</dbReference>
<comment type="caution">
    <text evidence="9">The sequence shown here is derived from an EMBL/GenBank/DDBJ whole genome shotgun (WGS) entry which is preliminary data.</text>
</comment>
<keyword evidence="3 8" id="KW-0732">Signal</keyword>
<dbReference type="AlphaFoldDB" id="A0A7J5GCB9"/>
<reference evidence="9 10" key="1">
    <citation type="journal article" date="2019" name="Nat. Med.">
        <title>A library of human gut bacterial isolates paired with longitudinal multiomics data enables mechanistic microbiome research.</title>
        <authorList>
            <person name="Poyet M."/>
            <person name="Groussin M."/>
            <person name="Gibbons S.M."/>
            <person name="Avila-Pacheco J."/>
            <person name="Jiang X."/>
            <person name="Kearney S.M."/>
            <person name="Perrotta A.R."/>
            <person name="Berdy B."/>
            <person name="Zhao S."/>
            <person name="Lieberman T.D."/>
            <person name="Swanson P.K."/>
            <person name="Smith M."/>
            <person name="Roesemann S."/>
            <person name="Alexander J.E."/>
            <person name="Rich S.A."/>
            <person name="Livny J."/>
            <person name="Vlamakis H."/>
            <person name="Clish C."/>
            <person name="Bullock K."/>
            <person name="Deik A."/>
            <person name="Scott J."/>
            <person name="Pierce K.A."/>
            <person name="Xavier R.J."/>
            <person name="Alm E.J."/>
        </authorList>
    </citation>
    <scope>NUCLEOTIDE SEQUENCE [LARGE SCALE GENOMIC DNA]</scope>
    <source>
        <strain evidence="9 10">BIOML-A42</strain>
    </source>
</reference>
<dbReference type="RefSeq" id="WP_138265901.1">
    <property type="nucleotide sequence ID" value="NZ_JADNFT010000013.1"/>
</dbReference>
<dbReference type="EMBL" id="WCUV01000024">
    <property type="protein sequence ID" value="KAB4086540.1"/>
    <property type="molecule type" value="Genomic_DNA"/>
</dbReference>
<evidence type="ECO:0000256" key="6">
    <source>
        <dbReference type="ARBA" id="ARBA00023237"/>
    </source>
</evidence>
<dbReference type="Pfam" id="PF08842">
    <property type="entry name" value="Mfa2"/>
    <property type="match status" value="1"/>
</dbReference>
<organism evidence="9 10">
    <name type="scientific">Bacteroides uniformis</name>
    <dbReference type="NCBI Taxonomy" id="820"/>
    <lineage>
        <taxon>Bacteria</taxon>
        <taxon>Pseudomonadati</taxon>
        <taxon>Bacteroidota</taxon>
        <taxon>Bacteroidia</taxon>
        <taxon>Bacteroidales</taxon>
        <taxon>Bacteroidaceae</taxon>
        <taxon>Bacteroides</taxon>
    </lineage>
</organism>
<sequence>MNTRKRKYTTTILATALLFSLGGCVKDELHDTPHPDKGIVAVSIDLPQGASGEDYTVEIDGTTADGKEGHYTVSDPLPPGEYTVLAYNTPQGFTVTDGIARVERTDGTARALTDFINPLPDYLYSGTERITVVADDTLRMNLDVVQRVRDLHIELTVTEGDPERIAAITGTLSGVAEAYDLRNETLYGEAVSTRPTFTRSGDKVSADLRLLGVLGDAQTLTLVLTFTDGQTLTVESDMTEVLSGFGEGDMTQTFAIEGGLRTPLEAGFSATITDWEVVDEGRIDVN</sequence>
<feature type="signal peptide" evidence="8">
    <location>
        <begin position="1"/>
        <end position="25"/>
    </location>
</feature>
<name>A0A7J5GCB9_BACUN</name>
<evidence type="ECO:0000256" key="3">
    <source>
        <dbReference type="ARBA" id="ARBA00022729"/>
    </source>
</evidence>
<evidence type="ECO:0000256" key="5">
    <source>
        <dbReference type="ARBA" id="ARBA00023139"/>
    </source>
</evidence>
<evidence type="ECO:0000256" key="4">
    <source>
        <dbReference type="ARBA" id="ARBA00023136"/>
    </source>
</evidence>
<proteinExistence type="inferred from homology"/>
<protein>
    <submittedName>
        <fullName evidence="9">FimB/Mfa2 family fimbrial subunit</fullName>
    </submittedName>
</protein>
<feature type="chain" id="PRO_5029848469" evidence="8">
    <location>
        <begin position="26"/>
        <end position="286"/>
    </location>
</feature>
<evidence type="ECO:0000256" key="8">
    <source>
        <dbReference type="SAM" id="SignalP"/>
    </source>
</evidence>
<keyword evidence="6" id="KW-0998">Cell outer membrane</keyword>
<keyword evidence="7" id="KW-0449">Lipoprotein</keyword>
<gene>
    <name evidence="9" type="ORF">GAQ56_22055</name>
</gene>
<comment type="similarity">
    <text evidence="2">Belongs to the bacteroidetes fimbrillin superfamily. FimB/Mfa2 family.</text>
</comment>
<dbReference type="InterPro" id="IPR014941">
    <property type="entry name" value="FimB/Mfa2/Mfa3"/>
</dbReference>
<keyword evidence="4" id="KW-0472">Membrane</keyword>
<dbReference type="Proteomes" id="UP000432488">
    <property type="component" value="Unassembled WGS sequence"/>
</dbReference>
<evidence type="ECO:0000313" key="9">
    <source>
        <dbReference type="EMBL" id="KAB4086540.1"/>
    </source>
</evidence>
<keyword evidence="5" id="KW-0564">Palmitate</keyword>
<accession>A0A7J5GCB9</accession>
<dbReference type="GO" id="GO:0009279">
    <property type="term" value="C:cell outer membrane"/>
    <property type="evidence" value="ECO:0007669"/>
    <property type="project" value="UniProtKB-SubCell"/>
</dbReference>
<evidence type="ECO:0000256" key="7">
    <source>
        <dbReference type="ARBA" id="ARBA00023288"/>
    </source>
</evidence>
<evidence type="ECO:0000313" key="10">
    <source>
        <dbReference type="Proteomes" id="UP000432488"/>
    </source>
</evidence>
<evidence type="ECO:0000256" key="1">
    <source>
        <dbReference type="ARBA" id="ARBA00004442"/>
    </source>
</evidence>